<name>A0A2U1MSY5_ARTAN</name>
<dbReference type="PROSITE" id="PS50011">
    <property type="entry name" value="PROTEIN_KINASE_DOM"/>
    <property type="match status" value="1"/>
</dbReference>
<evidence type="ECO:0000313" key="3">
    <source>
        <dbReference type="EMBL" id="PWA64336.1"/>
    </source>
</evidence>
<dbReference type="SUPFAM" id="SSF56112">
    <property type="entry name" value="Protein kinase-like (PK-like)"/>
    <property type="match status" value="1"/>
</dbReference>
<dbReference type="Proteomes" id="UP000245207">
    <property type="component" value="Unassembled WGS sequence"/>
</dbReference>
<keyword evidence="4" id="KW-1185">Reference proteome</keyword>
<dbReference type="OrthoDB" id="4062651at2759"/>
<evidence type="ECO:0000259" key="2">
    <source>
        <dbReference type="PROSITE" id="PS50011"/>
    </source>
</evidence>
<gene>
    <name evidence="3" type="ORF">CTI12_AA345350</name>
</gene>
<dbReference type="EMBL" id="PKPP01004442">
    <property type="protein sequence ID" value="PWA64336.1"/>
    <property type="molecule type" value="Genomic_DNA"/>
</dbReference>
<dbReference type="STRING" id="35608.A0A2U1MSY5"/>
<keyword evidence="3" id="KW-0430">Lectin</keyword>
<dbReference type="Pfam" id="PF00069">
    <property type="entry name" value="Pkinase"/>
    <property type="match status" value="1"/>
</dbReference>
<dbReference type="PANTHER" id="PTHR47976">
    <property type="entry name" value="G-TYPE LECTIN S-RECEPTOR-LIKE SERINE/THREONINE-PROTEIN KINASE SD2-5"/>
    <property type="match status" value="1"/>
</dbReference>
<dbReference type="InterPro" id="IPR051343">
    <property type="entry name" value="G-type_lectin_kinases/EP1-like"/>
</dbReference>
<dbReference type="GO" id="GO:0004672">
    <property type="term" value="F:protein kinase activity"/>
    <property type="evidence" value="ECO:0007669"/>
    <property type="project" value="InterPro"/>
</dbReference>
<comment type="caution">
    <text evidence="3">The sequence shown here is derived from an EMBL/GenBank/DDBJ whole genome shotgun (WGS) entry which is preliminary data.</text>
</comment>
<dbReference type="InterPro" id="IPR000719">
    <property type="entry name" value="Prot_kinase_dom"/>
</dbReference>
<dbReference type="GO" id="GO:0005524">
    <property type="term" value="F:ATP binding"/>
    <property type="evidence" value="ECO:0007669"/>
    <property type="project" value="InterPro"/>
</dbReference>
<dbReference type="InterPro" id="IPR011009">
    <property type="entry name" value="Kinase-like_dom_sf"/>
</dbReference>
<organism evidence="3 4">
    <name type="scientific">Artemisia annua</name>
    <name type="common">Sweet wormwood</name>
    <dbReference type="NCBI Taxonomy" id="35608"/>
    <lineage>
        <taxon>Eukaryota</taxon>
        <taxon>Viridiplantae</taxon>
        <taxon>Streptophyta</taxon>
        <taxon>Embryophyta</taxon>
        <taxon>Tracheophyta</taxon>
        <taxon>Spermatophyta</taxon>
        <taxon>Magnoliopsida</taxon>
        <taxon>eudicotyledons</taxon>
        <taxon>Gunneridae</taxon>
        <taxon>Pentapetalae</taxon>
        <taxon>asterids</taxon>
        <taxon>campanulids</taxon>
        <taxon>Asterales</taxon>
        <taxon>Asteraceae</taxon>
        <taxon>Asteroideae</taxon>
        <taxon>Anthemideae</taxon>
        <taxon>Artemisiinae</taxon>
        <taxon>Artemisia</taxon>
    </lineage>
</organism>
<proteinExistence type="predicted"/>
<dbReference type="AlphaFoldDB" id="A0A2U1MSY5"/>
<evidence type="ECO:0000313" key="4">
    <source>
        <dbReference type="Proteomes" id="UP000245207"/>
    </source>
</evidence>
<accession>A0A2U1MSY5</accession>
<dbReference type="GO" id="GO:0030246">
    <property type="term" value="F:carbohydrate binding"/>
    <property type="evidence" value="ECO:0007669"/>
    <property type="project" value="UniProtKB-KW"/>
</dbReference>
<evidence type="ECO:0000256" key="1">
    <source>
        <dbReference type="ARBA" id="ARBA00022729"/>
    </source>
</evidence>
<feature type="domain" description="Protein kinase" evidence="2">
    <location>
        <begin position="1"/>
        <end position="125"/>
    </location>
</feature>
<dbReference type="Gene3D" id="1.10.510.10">
    <property type="entry name" value="Transferase(Phosphotransferase) domain 1"/>
    <property type="match status" value="1"/>
</dbReference>
<reference evidence="3 4" key="1">
    <citation type="journal article" date="2018" name="Mol. Plant">
        <title>The genome of Artemisia annua provides insight into the evolution of Asteraceae family and artemisinin biosynthesis.</title>
        <authorList>
            <person name="Shen Q."/>
            <person name="Zhang L."/>
            <person name="Liao Z."/>
            <person name="Wang S."/>
            <person name="Yan T."/>
            <person name="Shi P."/>
            <person name="Liu M."/>
            <person name="Fu X."/>
            <person name="Pan Q."/>
            <person name="Wang Y."/>
            <person name="Lv Z."/>
            <person name="Lu X."/>
            <person name="Zhang F."/>
            <person name="Jiang W."/>
            <person name="Ma Y."/>
            <person name="Chen M."/>
            <person name="Hao X."/>
            <person name="Li L."/>
            <person name="Tang Y."/>
            <person name="Lv G."/>
            <person name="Zhou Y."/>
            <person name="Sun X."/>
            <person name="Brodelius P.E."/>
            <person name="Rose J.K.C."/>
            <person name="Tang K."/>
        </authorList>
    </citation>
    <scope>NUCLEOTIDE SEQUENCE [LARGE SCALE GENOMIC DNA]</scope>
    <source>
        <strain evidence="4">cv. Huhao1</strain>
        <tissue evidence="3">Leaf</tissue>
    </source>
</reference>
<sequence>MNTIKGTPGYIAPEWWSSGITEKVDVYSFGIVLLEILCGRKIFDRSLHEENWNLLGIFQKCWEQGTLLDMVDRCSEDMQANGSEVVEMMKLASWCLQTDPMRRPSMSLVVKIQEMQKKAVEHEVELTQLMPSILSGPSDEFSTRKVLSLKEPLGVTILRDQHGRHNHSDNSNIVTLG</sequence>
<dbReference type="PANTHER" id="PTHR47976:SF30">
    <property type="entry name" value="RECEPTOR-LIKE SERINE_THREONINE-PROTEIN KINASE"/>
    <property type="match status" value="1"/>
</dbReference>
<keyword evidence="1" id="KW-0732">Signal</keyword>
<protein>
    <submittedName>
        <fullName evidence="3">Bulb-type lectin domain-containing protein</fullName>
    </submittedName>
</protein>